<dbReference type="SUPFAM" id="SSF56821">
    <property type="entry name" value="Prismane protein-like"/>
    <property type="match status" value="1"/>
</dbReference>
<sequence>MNQCFGCSTCKSADKPLEAFIRSLPLETSHHRVEGQSVKCGFGLQGVCCRLCSNGPCRVTPKAPKGICGATADVIVSRNFLRAVAAGSGCYIHIVENTALNLKNTALAGGAIKGEKALDRLCGLFGITAADKYDKALAVAEMVLADLYKPEYEKMALVNKLAYAPRRANWEKLGILPGGANAEIVKGVVKCSTNLNSDPVDMLLTCLKLGISTGLYGLTLTNLLNDVMLGEPEIRLAPVGLGVIDPDYINIMITGHQHSCFSYLQDRLTDPEVTAKAAAVGAKGFRLVGCTCVGQDLQLRGAHYEEVFVGHAGNNYTSEAVLATGAIDAVLSEFNCTLPGIEPICDMLNIKQICLDDVAKKSNAEYMPFVFESRASDSDRIIDAVIASYIARRGEVALNLQPEHGNSDTLTGVSEVSLKDFLGGSWKPLIDLIVSGDIKGVAGVVGCSNLTFGGHDVLTVELTKELIKRDIIVLSAGCSSGGLENCGLMSPEAAELAGPKLRAICEKLGIPPVLNFGPCLAIGRLEIVATELAAEIGIDLPQMPLVLSAPQWLEEQALADGAFGLALGLPLHLGEAPFITGSKLVVDVLTEKMKSLTGGQVIVDPDASSAADKLEGIILEKRAALGL</sequence>
<comment type="cofactor">
    <cofactor evidence="1">
        <name>[4Fe-4S] cluster</name>
        <dbReference type="ChEBI" id="CHEBI:49883"/>
    </cofactor>
</comment>
<dbReference type="InterPro" id="IPR010047">
    <property type="entry name" value="CODH"/>
</dbReference>
<organism evidence="11 12">
    <name type="scientific">Cloacibacillus evryensis</name>
    <dbReference type="NCBI Taxonomy" id="508460"/>
    <lineage>
        <taxon>Bacteria</taxon>
        <taxon>Thermotogati</taxon>
        <taxon>Synergistota</taxon>
        <taxon>Synergistia</taxon>
        <taxon>Synergistales</taxon>
        <taxon>Synergistaceae</taxon>
        <taxon>Cloacibacillus</taxon>
    </lineage>
</organism>
<dbReference type="InterPro" id="IPR011254">
    <property type="entry name" value="Prismane-like_sf"/>
</dbReference>
<dbReference type="Gene3D" id="1.20.1270.30">
    <property type="match status" value="1"/>
</dbReference>
<protein>
    <recommendedName>
        <fullName evidence="9">Carbon monoxide dehydrogenase</fullName>
        <ecNumber evidence="9">1.2.7.4</ecNumber>
    </recommendedName>
</protein>
<dbReference type="GO" id="GO:0004601">
    <property type="term" value="F:peroxidase activity"/>
    <property type="evidence" value="ECO:0007669"/>
    <property type="project" value="TreeGrafter"/>
</dbReference>
<dbReference type="RefSeq" id="WP_008709802.1">
    <property type="nucleotide sequence ID" value="NZ_CABKQM010000004.1"/>
</dbReference>
<feature type="binding site" evidence="10">
    <location>
        <position position="292"/>
    </location>
    <ligand>
        <name>[Ni-4Fe-4S] cluster</name>
        <dbReference type="ChEBI" id="CHEBI:47739"/>
    </ligand>
</feature>
<gene>
    <name evidence="11" type="primary">cooS</name>
    <name evidence="11" type="ORF">NE630_14360</name>
</gene>
<keyword evidence="4 9" id="KW-0479">Metal-binding</keyword>
<dbReference type="GO" id="GO:0051539">
    <property type="term" value="F:4 iron, 4 sulfur cluster binding"/>
    <property type="evidence" value="ECO:0007669"/>
    <property type="project" value="UniProtKB-UniRule"/>
</dbReference>
<dbReference type="GO" id="GO:0016151">
    <property type="term" value="F:nickel cation binding"/>
    <property type="evidence" value="ECO:0007669"/>
    <property type="project" value="InterPro"/>
</dbReference>
<feature type="binding site" evidence="10">
    <location>
        <position position="57"/>
    </location>
    <ligand>
        <name>[4Fe-4S] cluster</name>
        <dbReference type="ChEBI" id="CHEBI:49883"/>
        <label>2</label>
    </ligand>
</feature>
<comment type="caution">
    <text evidence="11">The sequence shown here is derived from an EMBL/GenBank/DDBJ whole genome shotgun (WGS) entry which is preliminary data.</text>
</comment>
<dbReference type="Gene3D" id="3.40.50.2030">
    <property type="match status" value="2"/>
</dbReference>
<dbReference type="GO" id="GO:0042542">
    <property type="term" value="P:response to hydrogen peroxide"/>
    <property type="evidence" value="ECO:0007669"/>
    <property type="project" value="TreeGrafter"/>
</dbReference>
<evidence type="ECO:0000256" key="7">
    <source>
        <dbReference type="ARBA" id="ARBA00023014"/>
    </source>
</evidence>
<dbReference type="EMBL" id="JANFYT010000046">
    <property type="protein sequence ID" value="MCQ4815619.1"/>
    <property type="molecule type" value="Genomic_DNA"/>
</dbReference>
<dbReference type="GO" id="GO:0006091">
    <property type="term" value="P:generation of precursor metabolites and energy"/>
    <property type="evidence" value="ECO:0007669"/>
    <property type="project" value="InterPro"/>
</dbReference>
<evidence type="ECO:0000313" key="11">
    <source>
        <dbReference type="EMBL" id="MCQ4815619.1"/>
    </source>
</evidence>
<dbReference type="Proteomes" id="UP001205919">
    <property type="component" value="Unassembled WGS sequence"/>
</dbReference>
<proteinExistence type="predicted"/>
<evidence type="ECO:0000256" key="8">
    <source>
        <dbReference type="ARBA" id="ARBA00048733"/>
    </source>
</evidence>
<keyword evidence="12" id="KW-1185">Reference proteome</keyword>
<keyword evidence="6 9" id="KW-0408">Iron</keyword>
<evidence type="ECO:0000256" key="9">
    <source>
        <dbReference type="PIRNR" id="PIRNR005023"/>
    </source>
</evidence>
<keyword evidence="5 9" id="KW-0560">Oxidoreductase</keyword>
<dbReference type="InterPro" id="IPR016101">
    <property type="entry name" value="CO_DH_a-bundle"/>
</dbReference>
<dbReference type="EC" id="1.2.7.4" evidence="9"/>
<evidence type="ECO:0000256" key="4">
    <source>
        <dbReference type="ARBA" id="ARBA00022723"/>
    </source>
</evidence>
<feature type="binding site" evidence="10">
    <location>
        <position position="519"/>
    </location>
    <ligand>
        <name>[Ni-4Fe-4S] cluster</name>
        <dbReference type="ChEBI" id="CHEBI:47739"/>
    </ligand>
</feature>
<feature type="binding site" evidence="10">
    <location>
        <position position="336"/>
    </location>
    <ligand>
        <name>[Ni-4Fe-4S] cluster</name>
        <dbReference type="ChEBI" id="CHEBI:47739"/>
    </ligand>
</feature>
<reference evidence="11 12" key="1">
    <citation type="submission" date="2022-06" db="EMBL/GenBank/DDBJ databases">
        <title>Isolation of gut microbiota from human fecal samples.</title>
        <authorList>
            <person name="Pamer E.G."/>
            <person name="Barat B."/>
            <person name="Waligurski E."/>
            <person name="Medina S."/>
            <person name="Paddock L."/>
            <person name="Mostad J."/>
        </authorList>
    </citation>
    <scope>NUCLEOTIDE SEQUENCE [LARGE SCALE GENOMIC DNA]</scope>
    <source>
        <strain evidence="11 12">DFI.9.90</strain>
    </source>
</reference>
<dbReference type="PIRSF" id="PIRSF005023">
    <property type="entry name" value="CODH"/>
    <property type="match status" value="1"/>
</dbReference>
<dbReference type="NCBIfam" id="TIGR01702">
    <property type="entry name" value="CO_DH_cata"/>
    <property type="match status" value="1"/>
</dbReference>
<feature type="binding site" evidence="10">
    <location>
        <position position="256"/>
    </location>
    <ligand>
        <name>[Ni-4Fe-4S] cluster</name>
        <dbReference type="ChEBI" id="CHEBI:47739"/>
    </ligand>
</feature>
<name>A0AAW5K6W6_9BACT</name>
<feature type="binding site" evidence="10">
    <location>
        <position position="478"/>
    </location>
    <ligand>
        <name>[Ni-4Fe-4S] cluster</name>
        <dbReference type="ChEBI" id="CHEBI:47739"/>
    </ligand>
</feature>
<evidence type="ECO:0000256" key="6">
    <source>
        <dbReference type="ARBA" id="ARBA00023004"/>
    </source>
</evidence>
<evidence type="ECO:0000256" key="2">
    <source>
        <dbReference type="ARBA" id="ARBA00022485"/>
    </source>
</evidence>
<feature type="binding site" evidence="10">
    <location>
        <position position="40"/>
    </location>
    <ligand>
        <name>[4Fe-4S] cluster</name>
        <dbReference type="ChEBI" id="CHEBI:49883"/>
        <label>1</label>
        <note>ligand shared between dimeric partners</note>
    </ligand>
</feature>
<feature type="binding site" evidence="10">
    <location>
        <position position="52"/>
    </location>
    <ligand>
        <name>[4Fe-4S] cluster</name>
        <dbReference type="ChEBI" id="CHEBI:49883"/>
        <label>2</label>
    </ligand>
</feature>
<dbReference type="AlphaFoldDB" id="A0AAW5K6W6"/>
<dbReference type="PANTHER" id="PTHR30109:SF4">
    <property type="entry name" value="CARBON MONOXIDE DEHYDROGENASE"/>
    <property type="match status" value="1"/>
</dbReference>
<dbReference type="PANTHER" id="PTHR30109">
    <property type="entry name" value="HYDROXYLAMINE REDUCTASE"/>
    <property type="match status" value="1"/>
</dbReference>
<evidence type="ECO:0000256" key="3">
    <source>
        <dbReference type="ARBA" id="ARBA00022596"/>
    </source>
</evidence>
<dbReference type="GO" id="GO:0043885">
    <property type="term" value="F:anaerobic carbon-monoxide dehydrogenase activity"/>
    <property type="evidence" value="ECO:0007669"/>
    <property type="project" value="UniProtKB-UniRule"/>
</dbReference>
<evidence type="ECO:0000256" key="10">
    <source>
        <dbReference type="PIRSR" id="PIRSR005023-1"/>
    </source>
</evidence>
<comment type="catalytic activity">
    <reaction evidence="8 9">
        <text>CO + 2 oxidized [2Fe-2S]-[ferredoxin] + H2O = 2 reduced [2Fe-2S]-[ferredoxin] + CO2 + 2 H(+)</text>
        <dbReference type="Rhea" id="RHEA:21040"/>
        <dbReference type="Rhea" id="RHEA-COMP:10000"/>
        <dbReference type="Rhea" id="RHEA-COMP:10001"/>
        <dbReference type="ChEBI" id="CHEBI:15377"/>
        <dbReference type="ChEBI" id="CHEBI:15378"/>
        <dbReference type="ChEBI" id="CHEBI:16526"/>
        <dbReference type="ChEBI" id="CHEBI:17245"/>
        <dbReference type="ChEBI" id="CHEBI:33737"/>
        <dbReference type="ChEBI" id="CHEBI:33738"/>
        <dbReference type="EC" id="1.2.7.4"/>
    </reaction>
</comment>
<keyword evidence="2 9" id="KW-0004">4Fe-4S</keyword>
<accession>A0AAW5K6W6</accession>
<dbReference type="InterPro" id="IPR016099">
    <property type="entry name" value="Prismane-like_a/b-sand"/>
</dbReference>
<feature type="binding site" evidence="10">
    <location>
        <position position="49"/>
    </location>
    <ligand>
        <name>[4Fe-4S] cluster</name>
        <dbReference type="ChEBI" id="CHEBI:49883"/>
        <label>2</label>
    </ligand>
</feature>
<feature type="binding site" evidence="10">
    <location>
        <position position="447"/>
    </location>
    <ligand>
        <name>[Ni-4Fe-4S] cluster</name>
        <dbReference type="ChEBI" id="CHEBI:47739"/>
    </ligand>
</feature>
<evidence type="ECO:0000256" key="1">
    <source>
        <dbReference type="ARBA" id="ARBA00001966"/>
    </source>
</evidence>
<keyword evidence="7 9" id="KW-0411">Iron-sulfur</keyword>
<dbReference type="InterPro" id="IPR004137">
    <property type="entry name" value="HCP/CODH"/>
</dbReference>
<feature type="binding site" evidence="10">
    <location>
        <position position="48"/>
    </location>
    <ligand>
        <name>[4Fe-4S] cluster</name>
        <dbReference type="ChEBI" id="CHEBI:49883"/>
        <label>1</label>
        <note>ligand shared between dimeric partners</note>
    </ligand>
</feature>
<keyword evidence="3 10" id="KW-0533">Nickel</keyword>
<dbReference type="GO" id="GO:0050418">
    <property type="term" value="F:hydroxylamine reductase activity"/>
    <property type="evidence" value="ECO:0007669"/>
    <property type="project" value="TreeGrafter"/>
</dbReference>
<dbReference type="Pfam" id="PF03063">
    <property type="entry name" value="Prismane"/>
    <property type="match status" value="1"/>
</dbReference>
<evidence type="ECO:0000256" key="5">
    <source>
        <dbReference type="ARBA" id="ARBA00023002"/>
    </source>
</evidence>
<feature type="binding site" evidence="10">
    <location>
        <position position="68"/>
    </location>
    <ligand>
        <name>[4Fe-4S] cluster</name>
        <dbReference type="ChEBI" id="CHEBI:49883"/>
        <label>2</label>
    </ligand>
</feature>
<evidence type="ECO:0000313" key="12">
    <source>
        <dbReference type="Proteomes" id="UP001205919"/>
    </source>
</evidence>